<evidence type="ECO:0000313" key="3">
    <source>
        <dbReference type="Proteomes" id="UP001199236"/>
    </source>
</evidence>
<dbReference type="CDD" id="cd00761">
    <property type="entry name" value="Glyco_tranf_GTA_type"/>
    <property type="match status" value="1"/>
</dbReference>
<protein>
    <submittedName>
        <fullName evidence="2">Glycosyltransferase family 2 protein</fullName>
    </submittedName>
</protein>
<dbReference type="PANTHER" id="PTHR22916">
    <property type="entry name" value="GLYCOSYLTRANSFERASE"/>
    <property type="match status" value="1"/>
</dbReference>
<keyword evidence="3" id="KW-1185">Reference proteome</keyword>
<dbReference type="Pfam" id="PF00535">
    <property type="entry name" value="Glycos_transf_2"/>
    <property type="match status" value="1"/>
</dbReference>
<gene>
    <name evidence="2" type="ORF">LKD34_09615</name>
</gene>
<sequence length="332" mass="38375">MKTLSIIIPIYNTPEEYFSKCLASLQCAHAHEVEIIAVDDGSKPEFSAKIQKLIDSSPLDIQYYKKENGGQNSAREYGLERSDGQHIFFMDADDYVDTIVLDKIIALLKKYHPKVLAFNYDVRSPNGVLLEKHDRWLKEYSEASAHTGLLYSDSLCMQIYERRALCECGIHLVQGVKIGEDFASATAILAAIGEEYTLGECLYHYVRRPGSTLQSPPKDSALDIVRAFDTALQQLTEPIQTEYHDELEWLAILHILVYNSIRILESFDGNKEALRKTREWVEEKYPNWRRNHYLRTETIVKSISFQLIKNDHISLWTILRKVKRSIRIFIKQ</sequence>
<accession>A0ABS8FJ51</accession>
<dbReference type="PANTHER" id="PTHR22916:SF3">
    <property type="entry name" value="UDP-GLCNAC:BETAGAL BETA-1,3-N-ACETYLGLUCOSAMINYLTRANSFERASE-LIKE PROTEIN 1"/>
    <property type="match status" value="1"/>
</dbReference>
<dbReference type="SUPFAM" id="SSF53448">
    <property type="entry name" value="Nucleotide-diphospho-sugar transferases"/>
    <property type="match status" value="1"/>
</dbReference>
<name>A0ABS8FJ51_9FIRM</name>
<reference evidence="2 3" key="1">
    <citation type="submission" date="2021-10" db="EMBL/GenBank/DDBJ databases">
        <title>Anaerobic single-cell dispensing facilitates the cultivation of human gut bacteria.</title>
        <authorList>
            <person name="Afrizal A."/>
        </authorList>
    </citation>
    <scope>NUCLEOTIDE SEQUENCE [LARGE SCALE GENOMIC DNA]</scope>
    <source>
        <strain evidence="2 3">CLA-AA-H223</strain>
    </source>
</reference>
<evidence type="ECO:0000259" key="1">
    <source>
        <dbReference type="Pfam" id="PF00535"/>
    </source>
</evidence>
<dbReference type="Proteomes" id="UP001199236">
    <property type="component" value="Unassembled WGS sequence"/>
</dbReference>
<feature type="domain" description="Glycosyltransferase 2-like" evidence="1">
    <location>
        <begin position="5"/>
        <end position="147"/>
    </location>
</feature>
<proteinExistence type="predicted"/>
<comment type="caution">
    <text evidence="2">The sequence shown here is derived from an EMBL/GenBank/DDBJ whole genome shotgun (WGS) entry which is preliminary data.</text>
</comment>
<dbReference type="RefSeq" id="WP_197037019.1">
    <property type="nucleotide sequence ID" value="NZ_JAJEQO010000013.1"/>
</dbReference>
<organism evidence="2 3">
    <name type="scientific">Faecalibacterium hominis</name>
    <name type="common">ex Afrizal et al. 2022</name>
    <dbReference type="NCBI Taxonomy" id="2881265"/>
    <lineage>
        <taxon>Bacteria</taxon>
        <taxon>Bacillati</taxon>
        <taxon>Bacillota</taxon>
        <taxon>Clostridia</taxon>
        <taxon>Eubacteriales</taxon>
        <taxon>Oscillospiraceae</taxon>
        <taxon>Faecalibacterium</taxon>
    </lineage>
</organism>
<dbReference type="InterPro" id="IPR029044">
    <property type="entry name" value="Nucleotide-diphossugar_trans"/>
</dbReference>
<dbReference type="Gene3D" id="3.90.550.10">
    <property type="entry name" value="Spore Coat Polysaccharide Biosynthesis Protein SpsA, Chain A"/>
    <property type="match status" value="1"/>
</dbReference>
<dbReference type="InterPro" id="IPR001173">
    <property type="entry name" value="Glyco_trans_2-like"/>
</dbReference>
<dbReference type="EMBL" id="JAJEQO010000013">
    <property type="protein sequence ID" value="MCC2213745.1"/>
    <property type="molecule type" value="Genomic_DNA"/>
</dbReference>
<evidence type="ECO:0000313" key="2">
    <source>
        <dbReference type="EMBL" id="MCC2213745.1"/>
    </source>
</evidence>